<accession>A0A1Q3EBG3</accession>
<gene>
    <name evidence="2" type="ORF">LENED_006330</name>
</gene>
<name>A0A1Q3EBG3_LENED</name>
<dbReference type="EMBL" id="BDGU01000196">
    <property type="protein sequence ID" value="GAW04532.1"/>
    <property type="molecule type" value="Genomic_DNA"/>
</dbReference>
<proteinExistence type="inferred from homology"/>
<dbReference type="InterPro" id="IPR036390">
    <property type="entry name" value="WH_DNA-bd_sf"/>
</dbReference>
<dbReference type="InterPro" id="IPR036388">
    <property type="entry name" value="WH-like_DNA-bd_sf"/>
</dbReference>
<sequence>MHRLNGVGLAALDRHTTTTNSYTTLSTTLSHAQITHLQAQLTLFRTALTAFAAKHRTAILDSPSFRHKFTQMCSSIGVDPLAGPRRGGWWAEVIPWVGDWEYELGVQIVDVCVSTRERNGEPDILRSVKTLHPLGAGYTVLTLSDGRKYVRSVPKELDQDQAVILAFARGSGRFGRVSVEDLVGGSSATSSTSTSDDSVSTTLVSTTTSTLPSTTLGWTRARATAALENMLLRDGLCWVDEQDREADRVYWVTSAMRWMAWHGMGNQLITSQVLNDIHIRTQTQTARNTSK</sequence>
<organism evidence="2 3">
    <name type="scientific">Lentinula edodes</name>
    <name type="common">Shiitake mushroom</name>
    <name type="synonym">Lentinus edodes</name>
    <dbReference type="NCBI Taxonomy" id="5353"/>
    <lineage>
        <taxon>Eukaryota</taxon>
        <taxon>Fungi</taxon>
        <taxon>Dikarya</taxon>
        <taxon>Basidiomycota</taxon>
        <taxon>Agaricomycotina</taxon>
        <taxon>Agaricomycetes</taxon>
        <taxon>Agaricomycetidae</taxon>
        <taxon>Agaricales</taxon>
        <taxon>Marasmiineae</taxon>
        <taxon>Omphalotaceae</taxon>
        <taxon>Lentinula</taxon>
    </lineage>
</organism>
<reference evidence="2 3" key="2">
    <citation type="submission" date="2017-02" db="EMBL/GenBank/DDBJ databases">
        <title>A genome survey and senescence transcriptome analysis in Lentinula edodes.</title>
        <authorList>
            <person name="Sakamoto Y."/>
            <person name="Nakade K."/>
            <person name="Sato S."/>
            <person name="Yoshida Y."/>
            <person name="Miyazaki K."/>
            <person name="Natsume S."/>
            <person name="Konno N."/>
        </authorList>
    </citation>
    <scope>NUCLEOTIDE SEQUENCE [LARGE SCALE GENOMIC DNA]</scope>
    <source>
        <strain evidence="2 3">NBRC 111202</strain>
    </source>
</reference>
<reference evidence="2 3" key="1">
    <citation type="submission" date="2016-08" db="EMBL/GenBank/DDBJ databases">
        <authorList>
            <consortium name="Lentinula edodes genome sequencing consortium"/>
            <person name="Sakamoto Y."/>
            <person name="Nakade K."/>
            <person name="Sato S."/>
            <person name="Yoshida Y."/>
            <person name="Miyazaki K."/>
            <person name="Natsume S."/>
            <person name="Konno N."/>
        </authorList>
    </citation>
    <scope>NUCLEOTIDE SEQUENCE [LARGE SCALE GENOMIC DNA]</scope>
    <source>
        <strain evidence="2 3">NBRC 111202</strain>
    </source>
</reference>
<dbReference type="PANTHER" id="PTHR12806">
    <property type="entry name" value="EAP30 SUBUNIT OF ELL COMPLEX"/>
    <property type="match status" value="1"/>
</dbReference>
<dbReference type="Gene3D" id="1.10.10.10">
    <property type="entry name" value="Winged helix-like DNA-binding domain superfamily/Winged helix DNA-binding domain"/>
    <property type="match status" value="3"/>
</dbReference>
<dbReference type="AlphaFoldDB" id="A0A1Q3EBG3"/>
<evidence type="ECO:0000313" key="2">
    <source>
        <dbReference type="EMBL" id="GAW04532.1"/>
    </source>
</evidence>
<evidence type="ECO:0000313" key="3">
    <source>
        <dbReference type="Proteomes" id="UP000188533"/>
    </source>
</evidence>
<dbReference type="Pfam" id="PF04157">
    <property type="entry name" value="EAP30"/>
    <property type="match status" value="2"/>
</dbReference>
<keyword evidence="2" id="KW-0238">DNA-binding</keyword>
<dbReference type="SUPFAM" id="SSF46785">
    <property type="entry name" value="Winged helix' DNA-binding domain"/>
    <property type="match status" value="2"/>
</dbReference>
<dbReference type="Gene3D" id="6.10.140.180">
    <property type="match status" value="1"/>
</dbReference>
<protein>
    <submittedName>
        <fullName evidence="2">Winged helix DNA-binding domain-containing protein</fullName>
    </submittedName>
</protein>
<comment type="similarity">
    <text evidence="1">Belongs to the SNF8 family.</text>
</comment>
<dbReference type="GO" id="GO:0043328">
    <property type="term" value="P:protein transport to vacuole involved in ubiquitin-dependent protein catabolic process via the multivesicular body sorting pathway"/>
    <property type="evidence" value="ECO:0007669"/>
    <property type="project" value="TreeGrafter"/>
</dbReference>
<dbReference type="STRING" id="5353.A0A1Q3EBG3"/>
<dbReference type="GO" id="GO:0000814">
    <property type="term" value="C:ESCRT II complex"/>
    <property type="evidence" value="ECO:0007669"/>
    <property type="project" value="InterPro"/>
</dbReference>
<dbReference type="InterPro" id="IPR016689">
    <property type="entry name" value="ESCRT-2_cplx_Snf8"/>
</dbReference>
<dbReference type="InterPro" id="IPR040608">
    <property type="entry name" value="Snf8/Vps36"/>
</dbReference>
<dbReference type="Proteomes" id="UP000188533">
    <property type="component" value="Unassembled WGS sequence"/>
</dbReference>
<comment type="caution">
    <text evidence="2">The sequence shown here is derived from an EMBL/GenBank/DDBJ whole genome shotgun (WGS) entry which is preliminary data.</text>
</comment>
<dbReference type="GO" id="GO:0003677">
    <property type="term" value="F:DNA binding"/>
    <property type="evidence" value="ECO:0007669"/>
    <property type="project" value="UniProtKB-KW"/>
</dbReference>
<keyword evidence="3" id="KW-1185">Reference proteome</keyword>
<dbReference type="PANTHER" id="PTHR12806:SF0">
    <property type="entry name" value="VACUOLAR-SORTING PROTEIN SNF8"/>
    <property type="match status" value="1"/>
</dbReference>
<evidence type="ECO:0000256" key="1">
    <source>
        <dbReference type="ARBA" id="ARBA00009834"/>
    </source>
</evidence>